<dbReference type="SUPFAM" id="SSF81531">
    <property type="entry name" value="Non-heme 11 kDa protein of cytochrome bc1 complex (Ubiquinol-cytochrome c reductase)"/>
    <property type="match status" value="1"/>
</dbReference>
<sequence length="117" mass="13099">MALADLLSSFLPTVYAEEQPEEQPEEAVEEVEEEEEEPEDPKDAIMEGAKFSCQANIHHLPSVECQNSKECSKVKAHLDECTERVENGAHEDCIEEFFHFMHCADTCAAPKVFAATV</sequence>
<proteinExistence type="inferred from homology"/>
<accession>A0A8H7UB54</accession>
<gene>
    <name evidence="12" type="ORF">INT43_004558</name>
</gene>
<feature type="compositionally biased region" description="Acidic residues" evidence="9">
    <location>
        <begin position="18"/>
        <end position="40"/>
    </location>
</feature>
<evidence type="ECO:0000313" key="13">
    <source>
        <dbReference type="Proteomes" id="UP000654370"/>
    </source>
</evidence>
<feature type="chain" id="PRO_5034840833" description="Ubiquinol-cytochrome C reductase hinge domain-containing protein" evidence="10">
    <location>
        <begin position="17"/>
        <end position="117"/>
    </location>
</feature>
<evidence type="ECO:0000256" key="3">
    <source>
        <dbReference type="ARBA" id="ARBA00022448"/>
    </source>
</evidence>
<evidence type="ECO:0000256" key="8">
    <source>
        <dbReference type="ARBA" id="ARBA00023136"/>
    </source>
</evidence>
<feature type="domain" description="Ubiquinol-cytochrome C reductase hinge" evidence="11">
    <location>
        <begin position="64"/>
        <end position="115"/>
    </location>
</feature>
<keyword evidence="7" id="KW-0496">Mitochondrion</keyword>
<evidence type="ECO:0000256" key="5">
    <source>
        <dbReference type="ARBA" id="ARBA00022792"/>
    </source>
</evidence>
<comment type="subcellular location">
    <subcellularLocation>
        <location evidence="1">Mitochondrion inner membrane</location>
        <topology evidence="1">Peripheral membrane protein</topology>
        <orientation evidence="1">Intermembrane side</orientation>
    </subcellularLocation>
</comment>
<comment type="similarity">
    <text evidence="2">Belongs to the UQCRH/QCR6 family.</text>
</comment>
<dbReference type="GO" id="GO:0006122">
    <property type="term" value="P:mitochondrial electron transport, ubiquinol to cytochrome c"/>
    <property type="evidence" value="ECO:0007669"/>
    <property type="project" value="InterPro"/>
</dbReference>
<comment type="caution">
    <text evidence="12">The sequence shown here is derived from an EMBL/GenBank/DDBJ whole genome shotgun (WGS) entry which is preliminary data.</text>
</comment>
<reference evidence="12" key="1">
    <citation type="submission" date="2020-12" db="EMBL/GenBank/DDBJ databases">
        <title>Metabolic potential, ecology and presence of endohyphal bacteria is reflected in genomic diversity of Mucoromycotina.</title>
        <authorList>
            <person name="Muszewska A."/>
            <person name="Okrasinska A."/>
            <person name="Steczkiewicz K."/>
            <person name="Drgas O."/>
            <person name="Orlowska M."/>
            <person name="Perlinska-Lenart U."/>
            <person name="Aleksandrzak-Piekarczyk T."/>
            <person name="Szatraj K."/>
            <person name="Zielenkiewicz U."/>
            <person name="Pilsyk S."/>
            <person name="Malc E."/>
            <person name="Mieczkowski P."/>
            <person name="Kruszewska J.S."/>
            <person name="Biernat P."/>
            <person name="Pawlowska J."/>
        </authorList>
    </citation>
    <scope>NUCLEOTIDE SEQUENCE</scope>
    <source>
        <strain evidence="12">WA0000067209</strain>
    </source>
</reference>
<dbReference type="OrthoDB" id="405848at2759"/>
<dbReference type="InterPro" id="IPR023184">
    <property type="entry name" value="Ubol_cytC_Rdtase_hinge_dom"/>
</dbReference>
<dbReference type="PANTHER" id="PTHR15336">
    <property type="entry name" value="UBIQUINOL-CYTOCHROME C REDUCTASE COMPLEX 7.8 KDA PROTEIN"/>
    <property type="match status" value="1"/>
</dbReference>
<keyword evidence="10" id="KW-0732">Signal</keyword>
<keyword evidence="6" id="KW-0249">Electron transport</keyword>
<keyword evidence="3" id="KW-0813">Transport</keyword>
<evidence type="ECO:0000256" key="9">
    <source>
        <dbReference type="SAM" id="MobiDB-lite"/>
    </source>
</evidence>
<dbReference type="PANTHER" id="PTHR15336:SF0">
    <property type="entry name" value="CYTOCHROME B-C1 COMPLEX SUBUNIT 6, MITOCHONDRIAL"/>
    <property type="match status" value="1"/>
</dbReference>
<dbReference type="EMBL" id="JAEPQZ010000015">
    <property type="protein sequence ID" value="KAG2173184.1"/>
    <property type="molecule type" value="Genomic_DNA"/>
</dbReference>
<keyword evidence="4" id="KW-0679">Respiratory chain</keyword>
<feature type="region of interest" description="Disordered" evidence="9">
    <location>
        <begin position="1"/>
        <end position="42"/>
    </location>
</feature>
<evidence type="ECO:0000256" key="2">
    <source>
        <dbReference type="ARBA" id="ARBA00006498"/>
    </source>
</evidence>
<dbReference type="InterPro" id="IPR036811">
    <property type="entry name" value="Ubol_cytC_Rdtase_hinge_dom_sf"/>
</dbReference>
<evidence type="ECO:0000256" key="7">
    <source>
        <dbReference type="ARBA" id="ARBA00023128"/>
    </source>
</evidence>
<feature type="signal peptide" evidence="10">
    <location>
        <begin position="1"/>
        <end position="16"/>
    </location>
</feature>
<dbReference type="Pfam" id="PF02320">
    <property type="entry name" value="UCR_hinge"/>
    <property type="match status" value="1"/>
</dbReference>
<dbReference type="Proteomes" id="UP000654370">
    <property type="component" value="Unassembled WGS sequence"/>
</dbReference>
<evidence type="ECO:0000256" key="4">
    <source>
        <dbReference type="ARBA" id="ARBA00022660"/>
    </source>
</evidence>
<evidence type="ECO:0000256" key="6">
    <source>
        <dbReference type="ARBA" id="ARBA00022982"/>
    </source>
</evidence>
<dbReference type="InterPro" id="IPR003422">
    <property type="entry name" value="Cyt_b-c1_6"/>
</dbReference>
<keyword evidence="8" id="KW-0472">Membrane</keyword>
<protein>
    <recommendedName>
        <fullName evidence="11">Ubiquinol-cytochrome C reductase hinge domain-containing protein</fullName>
    </recommendedName>
</protein>
<evidence type="ECO:0000259" key="11">
    <source>
        <dbReference type="Pfam" id="PF02320"/>
    </source>
</evidence>
<dbReference type="AlphaFoldDB" id="A0A8H7UB54"/>
<dbReference type="Gene3D" id="1.10.287.20">
    <property type="entry name" value="Ubiquinol-cytochrome C reductase hinge domain"/>
    <property type="match status" value="1"/>
</dbReference>
<keyword evidence="5" id="KW-0999">Mitochondrion inner membrane</keyword>
<evidence type="ECO:0000256" key="10">
    <source>
        <dbReference type="SAM" id="SignalP"/>
    </source>
</evidence>
<evidence type="ECO:0000313" key="12">
    <source>
        <dbReference type="EMBL" id="KAG2173184.1"/>
    </source>
</evidence>
<evidence type="ECO:0000256" key="1">
    <source>
        <dbReference type="ARBA" id="ARBA00004137"/>
    </source>
</evidence>
<keyword evidence="13" id="KW-1185">Reference proteome</keyword>
<organism evidence="12 13">
    <name type="scientific">Mortierella isabellina</name>
    <name type="common">Filamentous fungus</name>
    <name type="synonym">Umbelopsis isabellina</name>
    <dbReference type="NCBI Taxonomy" id="91625"/>
    <lineage>
        <taxon>Eukaryota</taxon>
        <taxon>Fungi</taxon>
        <taxon>Fungi incertae sedis</taxon>
        <taxon>Mucoromycota</taxon>
        <taxon>Mucoromycotina</taxon>
        <taxon>Umbelopsidomycetes</taxon>
        <taxon>Umbelopsidales</taxon>
        <taxon>Umbelopsidaceae</taxon>
        <taxon>Umbelopsis</taxon>
    </lineage>
</organism>
<dbReference type="GO" id="GO:0005743">
    <property type="term" value="C:mitochondrial inner membrane"/>
    <property type="evidence" value="ECO:0007669"/>
    <property type="project" value="UniProtKB-SubCell"/>
</dbReference>
<name>A0A8H7UB54_MORIS</name>